<evidence type="ECO:0000313" key="2">
    <source>
        <dbReference type="EMBL" id="QEG36413.1"/>
    </source>
</evidence>
<keyword evidence="1" id="KW-0472">Membrane</keyword>
<keyword evidence="1" id="KW-1133">Transmembrane helix</keyword>
<dbReference type="KEGG" id="bgok:Pr1d_37270"/>
<dbReference type="AlphaFoldDB" id="A0A5B9QR09"/>
<reference evidence="2 3" key="1">
    <citation type="submission" date="2019-08" db="EMBL/GenBank/DDBJ databases">
        <title>Deep-cultivation of Planctomycetes and their phenomic and genomic characterization uncovers novel biology.</title>
        <authorList>
            <person name="Wiegand S."/>
            <person name="Jogler M."/>
            <person name="Boedeker C."/>
            <person name="Pinto D."/>
            <person name="Vollmers J."/>
            <person name="Rivas-Marin E."/>
            <person name="Kohn T."/>
            <person name="Peeters S.H."/>
            <person name="Heuer A."/>
            <person name="Rast P."/>
            <person name="Oberbeckmann S."/>
            <person name="Bunk B."/>
            <person name="Jeske O."/>
            <person name="Meyerdierks A."/>
            <person name="Storesund J.E."/>
            <person name="Kallscheuer N."/>
            <person name="Luecker S."/>
            <person name="Lage O.M."/>
            <person name="Pohl T."/>
            <person name="Merkel B.J."/>
            <person name="Hornburger P."/>
            <person name="Mueller R.-W."/>
            <person name="Bruemmer F."/>
            <person name="Labrenz M."/>
            <person name="Spormann A.M."/>
            <person name="Op den Camp H."/>
            <person name="Overmann J."/>
            <person name="Amann R."/>
            <person name="Jetten M.S.M."/>
            <person name="Mascher T."/>
            <person name="Medema M.H."/>
            <person name="Devos D.P."/>
            <person name="Kaster A.-K."/>
            <person name="Ovreas L."/>
            <person name="Rohde M."/>
            <person name="Galperin M.Y."/>
            <person name="Jogler C."/>
        </authorList>
    </citation>
    <scope>NUCLEOTIDE SEQUENCE [LARGE SCALE GENOMIC DNA]</scope>
    <source>
        <strain evidence="2 3">Pr1d</strain>
    </source>
</reference>
<evidence type="ECO:0000313" key="3">
    <source>
        <dbReference type="Proteomes" id="UP000323917"/>
    </source>
</evidence>
<accession>A0A5B9QR09</accession>
<sequence>MRESYRVTDAACPCARVSCWLSSLYIIRTRGIRGFQTIVYALILVGVMIACMVAAEYVTLVIGEANGLWDLSP</sequence>
<organism evidence="2 3">
    <name type="scientific">Bythopirellula goksoeyrii</name>
    <dbReference type="NCBI Taxonomy" id="1400387"/>
    <lineage>
        <taxon>Bacteria</taxon>
        <taxon>Pseudomonadati</taxon>
        <taxon>Planctomycetota</taxon>
        <taxon>Planctomycetia</taxon>
        <taxon>Pirellulales</taxon>
        <taxon>Lacipirellulaceae</taxon>
        <taxon>Bythopirellula</taxon>
    </lineage>
</organism>
<proteinExistence type="predicted"/>
<evidence type="ECO:0000256" key="1">
    <source>
        <dbReference type="SAM" id="Phobius"/>
    </source>
</evidence>
<keyword evidence="3" id="KW-1185">Reference proteome</keyword>
<gene>
    <name evidence="2" type="ORF">Pr1d_37270</name>
</gene>
<name>A0A5B9QR09_9BACT</name>
<feature type="transmembrane region" description="Helical" evidence="1">
    <location>
        <begin position="38"/>
        <end position="63"/>
    </location>
</feature>
<keyword evidence="1" id="KW-0812">Transmembrane</keyword>
<protein>
    <submittedName>
        <fullName evidence="2">Uncharacterized protein</fullName>
    </submittedName>
</protein>
<dbReference type="EMBL" id="CP042913">
    <property type="protein sequence ID" value="QEG36413.1"/>
    <property type="molecule type" value="Genomic_DNA"/>
</dbReference>
<dbReference type="Proteomes" id="UP000323917">
    <property type="component" value="Chromosome"/>
</dbReference>